<evidence type="ECO:0000256" key="3">
    <source>
        <dbReference type="ARBA" id="ARBA00022741"/>
    </source>
</evidence>
<evidence type="ECO:0000256" key="4">
    <source>
        <dbReference type="ARBA" id="ARBA00022840"/>
    </source>
</evidence>
<dbReference type="InterPro" id="IPR015860">
    <property type="entry name" value="ABC_transpr_TagH-like"/>
</dbReference>
<proteinExistence type="inferred from homology"/>
<dbReference type="SMART" id="SM00382">
    <property type="entry name" value="AAA"/>
    <property type="match status" value="2"/>
</dbReference>
<evidence type="ECO:0000313" key="6">
    <source>
        <dbReference type="EMBL" id="MDO7786859.1"/>
    </source>
</evidence>
<dbReference type="Pfam" id="PF00005">
    <property type="entry name" value="ABC_tran"/>
    <property type="match status" value="2"/>
</dbReference>
<dbReference type="PROSITE" id="PS50893">
    <property type="entry name" value="ABC_TRANSPORTER_2"/>
    <property type="match status" value="2"/>
</dbReference>
<sequence>MIRLTDVGVKYSFNKKRIEFRTAIDNLVLGRNNKKAAKGEFWALKGIGFEGAKGDIIGIIGSNGAGKSTLCKVLSKLLRPDSGEIQVGGEISALLSLGTGFNKGLSGKENIYLNGMMLGFSRRDIDKLYHEIVEFSGLDNSFIEQPIKYYSSGMKARLGFSIASMLAPEILVLDEALSTGDIGFKATAADKMKELVQNAKIVIIVSHDINFIEKNCTKAIWLDGGTIKAFGDAASIANQYRLEASPKKKKKIIADLKKTESKISEEVIINVADVGVRYNLSGKEIWALKDIAFTVKKGEIVGIIGNNGAGKSTLCKVLSKILKQDEGRVEVNGEVAALLSFGIGFNGQLSGADNIYLNGLMLGLTKERIEQVYEDIVSFSGLEKSINRPVKQYSSGMRARLGFSIAATLEPDIFIIDEALSVGDIAFYEKASERIQEMIAASKAVMVVTHSMMFVEKVCTRAIWINKGRLVFDGDPREAVAKYRENTKQGNVN</sequence>
<dbReference type="GO" id="GO:0016020">
    <property type="term" value="C:membrane"/>
    <property type="evidence" value="ECO:0007669"/>
    <property type="project" value="InterPro"/>
</dbReference>
<gene>
    <name evidence="6" type="ORF">P6N53_06440</name>
</gene>
<dbReference type="InterPro" id="IPR003439">
    <property type="entry name" value="ABC_transporter-like_ATP-bd"/>
</dbReference>
<name>A0AAW7ZB10_9FIRM</name>
<protein>
    <submittedName>
        <fullName evidence="6">ATP-binding cassette domain-containing protein</fullName>
    </submittedName>
</protein>
<dbReference type="InterPro" id="IPR050683">
    <property type="entry name" value="Bact_Polysacc_Export_ATP-bd"/>
</dbReference>
<dbReference type="CDD" id="cd03220">
    <property type="entry name" value="ABC_KpsT_Wzt"/>
    <property type="match status" value="2"/>
</dbReference>
<keyword evidence="2" id="KW-0813">Transport</keyword>
<dbReference type="PANTHER" id="PTHR46743">
    <property type="entry name" value="TEICHOIC ACIDS EXPORT ATP-BINDING PROTEIN TAGH"/>
    <property type="match status" value="1"/>
</dbReference>
<dbReference type="GO" id="GO:0005524">
    <property type="term" value="F:ATP binding"/>
    <property type="evidence" value="ECO:0007669"/>
    <property type="project" value="UniProtKB-KW"/>
</dbReference>
<dbReference type="Gene3D" id="3.40.50.300">
    <property type="entry name" value="P-loop containing nucleotide triphosphate hydrolases"/>
    <property type="match status" value="2"/>
</dbReference>
<feature type="domain" description="ABC transporter" evidence="5">
    <location>
        <begin position="269"/>
        <end position="492"/>
    </location>
</feature>
<dbReference type="InterPro" id="IPR017871">
    <property type="entry name" value="ABC_transporter-like_CS"/>
</dbReference>
<keyword evidence="3" id="KW-0547">Nucleotide-binding</keyword>
<reference evidence="6" key="1">
    <citation type="journal article" date="2023" name="J. Hazard. Mater.">
        <title>Anaerobic biodegradation of pyrene and benzo[a]pyrene by a new sulfate-reducing Desulforamulus aquiferis strain DSA.</title>
        <authorList>
            <person name="Zhang Z."/>
            <person name="Sun J."/>
            <person name="Gong X."/>
            <person name="Wang C."/>
            <person name="Wang H."/>
        </authorList>
    </citation>
    <scope>NUCLEOTIDE SEQUENCE</scope>
    <source>
        <strain evidence="6">DSA</strain>
    </source>
</reference>
<evidence type="ECO:0000313" key="7">
    <source>
        <dbReference type="Proteomes" id="UP001172911"/>
    </source>
</evidence>
<dbReference type="RefSeq" id="WP_304541974.1">
    <property type="nucleotide sequence ID" value="NZ_JARPTC010000008.1"/>
</dbReference>
<organism evidence="6 7">
    <name type="scientific">Desulforamulus aquiferis</name>
    <dbReference type="NCBI Taxonomy" id="1397668"/>
    <lineage>
        <taxon>Bacteria</taxon>
        <taxon>Bacillati</taxon>
        <taxon>Bacillota</taxon>
        <taxon>Clostridia</taxon>
        <taxon>Eubacteriales</taxon>
        <taxon>Peptococcaceae</taxon>
        <taxon>Desulforamulus</taxon>
    </lineage>
</organism>
<accession>A0AAW7ZB10</accession>
<dbReference type="PANTHER" id="PTHR46743:SF2">
    <property type="entry name" value="TEICHOIC ACIDS EXPORT ATP-BINDING PROTEIN TAGH"/>
    <property type="match status" value="1"/>
</dbReference>
<dbReference type="Proteomes" id="UP001172911">
    <property type="component" value="Unassembled WGS sequence"/>
</dbReference>
<dbReference type="SUPFAM" id="SSF52540">
    <property type="entry name" value="P-loop containing nucleoside triphosphate hydrolases"/>
    <property type="match status" value="2"/>
</dbReference>
<dbReference type="InterPro" id="IPR003593">
    <property type="entry name" value="AAA+_ATPase"/>
</dbReference>
<feature type="domain" description="ABC transporter" evidence="5">
    <location>
        <begin position="28"/>
        <end position="249"/>
    </location>
</feature>
<keyword evidence="4 6" id="KW-0067">ATP-binding</keyword>
<dbReference type="GO" id="GO:0140359">
    <property type="term" value="F:ABC-type transporter activity"/>
    <property type="evidence" value="ECO:0007669"/>
    <property type="project" value="InterPro"/>
</dbReference>
<comment type="caution">
    <text evidence="6">The sequence shown here is derived from an EMBL/GenBank/DDBJ whole genome shotgun (WGS) entry which is preliminary data.</text>
</comment>
<dbReference type="EMBL" id="JARPTC010000008">
    <property type="protein sequence ID" value="MDO7786859.1"/>
    <property type="molecule type" value="Genomic_DNA"/>
</dbReference>
<dbReference type="InterPro" id="IPR027417">
    <property type="entry name" value="P-loop_NTPase"/>
</dbReference>
<reference evidence="6" key="2">
    <citation type="submission" date="2023-03" db="EMBL/GenBank/DDBJ databases">
        <authorList>
            <person name="Zhang Z."/>
        </authorList>
    </citation>
    <scope>NUCLEOTIDE SEQUENCE</scope>
    <source>
        <strain evidence="6">DSA</strain>
    </source>
</reference>
<dbReference type="PROSITE" id="PS00211">
    <property type="entry name" value="ABC_TRANSPORTER_1"/>
    <property type="match status" value="2"/>
</dbReference>
<dbReference type="GO" id="GO:0016887">
    <property type="term" value="F:ATP hydrolysis activity"/>
    <property type="evidence" value="ECO:0007669"/>
    <property type="project" value="InterPro"/>
</dbReference>
<dbReference type="AlphaFoldDB" id="A0AAW7ZB10"/>
<evidence type="ECO:0000259" key="5">
    <source>
        <dbReference type="PROSITE" id="PS50893"/>
    </source>
</evidence>
<keyword evidence="7" id="KW-1185">Reference proteome</keyword>
<evidence type="ECO:0000256" key="1">
    <source>
        <dbReference type="ARBA" id="ARBA00005417"/>
    </source>
</evidence>
<comment type="similarity">
    <text evidence="1">Belongs to the ABC transporter superfamily.</text>
</comment>
<evidence type="ECO:0000256" key="2">
    <source>
        <dbReference type="ARBA" id="ARBA00022448"/>
    </source>
</evidence>